<dbReference type="InterPro" id="IPR035992">
    <property type="entry name" value="Ricin_B-like_lectins"/>
</dbReference>
<dbReference type="InterPro" id="IPR000772">
    <property type="entry name" value="Ricin_B_lectin"/>
</dbReference>
<protein>
    <submittedName>
        <fullName evidence="5">Uncharacterized protein</fullName>
    </submittedName>
</protein>
<dbReference type="PROSITE" id="PS50231">
    <property type="entry name" value="RICIN_B_LECTIN"/>
    <property type="match status" value="1"/>
</dbReference>
<feature type="domain" description="Ricin B lectin" evidence="3">
    <location>
        <begin position="839"/>
        <end position="895"/>
    </location>
</feature>
<dbReference type="InterPro" id="IPR033803">
    <property type="entry name" value="CBD-like_Golvesin-Xly"/>
</dbReference>
<dbReference type="SMART" id="SM00710">
    <property type="entry name" value="PbH1"/>
    <property type="match status" value="5"/>
</dbReference>
<dbReference type="InterPro" id="IPR006311">
    <property type="entry name" value="TAT_signal"/>
</dbReference>
<evidence type="ECO:0000256" key="1">
    <source>
        <dbReference type="SAM" id="MobiDB-lite"/>
    </source>
</evidence>
<dbReference type="STRING" id="453304.ATC03_04750"/>
<feature type="domain" description="Golvesin/Xly CBD-like" evidence="4">
    <location>
        <begin position="72"/>
        <end position="206"/>
    </location>
</feature>
<evidence type="ECO:0000313" key="6">
    <source>
        <dbReference type="Proteomes" id="UP000078437"/>
    </source>
</evidence>
<accession>A0A191WCZ5</accession>
<dbReference type="Gene3D" id="2.80.10.50">
    <property type="match status" value="1"/>
</dbReference>
<dbReference type="SUPFAM" id="SSF50370">
    <property type="entry name" value="Ricin B-like lectins"/>
    <property type="match status" value="1"/>
</dbReference>
<dbReference type="Gene3D" id="2.160.20.10">
    <property type="entry name" value="Single-stranded right-handed beta-helix, Pectin lyase-like"/>
    <property type="match status" value="2"/>
</dbReference>
<dbReference type="CDD" id="cd00161">
    <property type="entry name" value="beta-trefoil_Ricin-like"/>
    <property type="match status" value="1"/>
</dbReference>
<dbReference type="KEGG" id="agy:ATC03_04750"/>
<dbReference type="AlphaFoldDB" id="A0A191WCZ5"/>
<dbReference type="InterPro" id="IPR011050">
    <property type="entry name" value="Pectin_lyase_fold/virulence"/>
</dbReference>
<gene>
    <name evidence="5" type="ORF">ATC03_04750</name>
</gene>
<feature type="compositionally biased region" description="Pro residues" evidence="1">
    <location>
        <begin position="47"/>
        <end position="65"/>
    </location>
</feature>
<keyword evidence="2" id="KW-0732">Signal</keyword>
<reference evidence="5 6" key="1">
    <citation type="journal article" date="2016" name="Int. J. Syst. Evol. Microbiol.">
        <title>Agromyces aureus sp. nov., isolated from the rhizosphere of Salix caprea L. grown in a heavy-metal-contaminated soil.</title>
        <authorList>
            <person name="Corretto E."/>
            <person name="Antonielli L."/>
            <person name="Sessitsch A."/>
            <person name="Compant S."/>
            <person name="Gorfer M."/>
            <person name="Kuffner M."/>
            <person name="Brader G."/>
        </authorList>
    </citation>
    <scope>NUCLEOTIDE SEQUENCE [LARGE SCALE GENOMIC DNA]</scope>
    <source>
        <strain evidence="5 6">AR33</strain>
    </source>
</reference>
<proteinExistence type="predicted"/>
<feature type="chain" id="PRO_5008249346" evidence="2">
    <location>
        <begin position="41"/>
        <end position="1051"/>
    </location>
</feature>
<name>A0A191WCZ5_9MICO</name>
<feature type="region of interest" description="Disordered" evidence="1">
    <location>
        <begin position="41"/>
        <end position="65"/>
    </location>
</feature>
<dbReference type="Proteomes" id="UP000078437">
    <property type="component" value="Chromosome"/>
</dbReference>
<dbReference type="EMBL" id="CP013979">
    <property type="protein sequence ID" value="ANJ26140.1"/>
    <property type="molecule type" value="Genomic_DNA"/>
</dbReference>
<evidence type="ECO:0000256" key="2">
    <source>
        <dbReference type="SAM" id="SignalP"/>
    </source>
</evidence>
<evidence type="ECO:0000313" key="5">
    <source>
        <dbReference type="EMBL" id="ANJ26140.1"/>
    </source>
</evidence>
<organism evidence="5 6">
    <name type="scientific">Agromyces aureus</name>
    <dbReference type="NCBI Taxonomy" id="453304"/>
    <lineage>
        <taxon>Bacteria</taxon>
        <taxon>Bacillati</taxon>
        <taxon>Actinomycetota</taxon>
        <taxon>Actinomycetes</taxon>
        <taxon>Micrococcales</taxon>
        <taxon>Microbacteriaceae</taxon>
        <taxon>Agromyces</taxon>
    </lineage>
</organism>
<dbReference type="InterPro" id="IPR012334">
    <property type="entry name" value="Pectin_lyas_fold"/>
</dbReference>
<feature type="signal peptide" evidence="2">
    <location>
        <begin position="1"/>
        <end position="40"/>
    </location>
</feature>
<dbReference type="SUPFAM" id="SSF51126">
    <property type="entry name" value="Pectin lyase-like"/>
    <property type="match status" value="1"/>
</dbReference>
<dbReference type="InterPro" id="IPR006626">
    <property type="entry name" value="PbH1"/>
</dbReference>
<evidence type="ECO:0000259" key="4">
    <source>
        <dbReference type="Pfam" id="PF25275"/>
    </source>
</evidence>
<dbReference type="RefSeq" id="WP_067873761.1">
    <property type="nucleotide sequence ID" value="NZ_CP013979.1"/>
</dbReference>
<dbReference type="Pfam" id="PF25275">
    <property type="entry name" value="Golvesin_C"/>
    <property type="match status" value="1"/>
</dbReference>
<dbReference type="Pfam" id="PF14200">
    <property type="entry name" value="RicinB_lectin_2"/>
    <property type="match status" value="1"/>
</dbReference>
<keyword evidence="6" id="KW-1185">Reference proteome</keyword>
<dbReference type="OrthoDB" id="5007922at2"/>
<reference evidence="6" key="2">
    <citation type="submission" date="2016-01" db="EMBL/GenBank/DDBJ databases">
        <title>Complete genome sequence of Agromyces aureus AR33T and comparison with related organisms.</title>
        <authorList>
            <person name="Corretto E."/>
            <person name="Antonielli L."/>
            <person name="Sessitsch A."/>
            <person name="Brader G."/>
        </authorList>
    </citation>
    <scope>NUCLEOTIDE SEQUENCE [LARGE SCALE GENOMIC DNA]</scope>
    <source>
        <strain evidence="6">AR33</strain>
    </source>
</reference>
<sequence length="1051" mass="109277">MTDADLSARPGQQARRLIRTSWILIAAVAAALLSAPPADAAVSAAPAPSPRPVIDAPPPPTDPFPTSPGSEVVVDNVDPGFSSSAGGVPWATSSGMSGFLGTDYAYAFANSGATARWTPDVQTTGWYGVYAWMPDGVGKGRATAAKFTVNSADATTETHSVDQSVAARGEWLFLGNHRFDAGTGGYVELAAGVGGTGTVIADAIRLGPTQQESIVKQLDRAKAAGSTTVTIAPGTYKQAATLNLKNYPGMTINADGAWLVLTNPAGQALYIPSNGVTVEGLTITYETMPYTQGRVRETSAEAGGSMVVEISTGFRKPANPTGRVITWDADLRLQHGFADGGTFVWEDQAAGLLRVSGSTNPWLLSGAKVGDIVTIGDITSHTQAISVDGTDVTLRDVILRGAPAMGLMNAVGGGNLHLDGFQLIPPAKPQGATEEPIMSSVHDGLQFQSVKKGPTIENSLFVNAGDDTFSNPGVGPIEVVAVDAADPTIVTLRFEDDVWRRAHTGDRLQQWLGDVSATITALRKTDDPTDAKQLFTATLDVPSPWTVGTKVTSPDRMGADWVFRNNRVDSSGRGLLVKAPNGEITDNWIRGANAISVASEIWSNSHANAGGHLVIARNEIYSSPNSAGGVWNGCQRGAVSFEADESLGRTGFLSPDIEVTDNTFVDIRGLNLLIANAANVSVTGNQFLNSHRVWAPRDNRCDIVTTSVITVMQSDGVHFADNTIDWMGPYSTQPVTVEAGTSTNISGLPGGVALLNEHATTITGHHSVLTNAHSALRLAESASGAVVQQGAGLPAQTWRLEPTGTPGVVAIVHHASGDVLTANATTAAVTLTGDSGQPTQRWRVLDLRDGLVRILNQATGKALGTNGEVLTDGAPIGQYPAAGSKPQTWALADVTGVRAADPAAGTTQVEAPPSSVVAGAWERNGTIRVFAERLGQALAAPVTVGGITIPAGTRVNVHYVHADRIGSDNVRATFTGSLLFDGDVLAVASSATDLQATSAAFGSTGTTYSTHVDQGLEYDDEVDVSGRVVDLALTVYGGSDAVRVFTTAPSP</sequence>
<dbReference type="PROSITE" id="PS51318">
    <property type="entry name" value="TAT"/>
    <property type="match status" value="1"/>
</dbReference>
<evidence type="ECO:0000259" key="3">
    <source>
        <dbReference type="Pfam" id="PF14200"/>
    </source>
</evidence>